<feature type="domain" description="RRM" evidence="4">
    <location>
        <begin position="237"/>
        <end position="309"/>
    </location>
</feature>
<name>A0A2T9YEZ0_9FUNG</name>
<dbReference type="PROSITE" id="PS50102">
    <property type="entry name" value="RRM"/>
    <property type="match status" value="3"/>
</dbReference>
<dbReference type="Pfam" id="PF00076">
    <property type="entry name" value="RRM_1"/>
    <property type="match status" value="3"/>
</dbReference>
<feature type="domain" description="RRM" evidence="4">
    <location>
        <begin position="40"/>
        <end position="119"/>
    </location>
</feature>
<dbReference type="EMBL" id="MBFR01000230">
    <property type="protein sequence ID" value="PVU90911.1"/>
    <property type="molecule type" value="Genomic_DNA"/>
</dbReference>
<dbReference type="OrthoDB" id="446113at2759"/>
<dbReference type="PANTHER" id="PTHR48025:SF20">
    <property type="entry name" value="TIA1 CYTOTOXIC GRANULE ASSOCIATED RNA BINDING PROTEIN"/>
    <property type="match status" value="1"/>
</dbReference>
<dbReference type="SMART" id="SM00360">
    <property type="entry name" value="RRM"/>
    <property type="match status" value="3"/>
</dbReference>
<dbReference type="GO" id="GO:0003729">
    <property type="term" value="F:mRNA binding"/>
    <property type="evidence" value="ECO:0007669"/>
    <property type="project" value="TreeGrafter"/>
</dbReference>
<sequence length="431" mass="48599">MTSNVNPSDVSEAPAFTEIPAYTEQSLSSPDTDSSQTNSNNLYVGNLDIRVNESMLFQIFSVIAPVKTCKIIIDKNHIGGPVCYSFVEFFEIEAAQLAIKRMDKRKIFDYEICVNWASNGKAQITEKQPTDFSIFVGDLASEVTEQLLTETFSSFASFKNAKVMIDPNTNQSRGFGFIYFNSHEDAMTAIQTMNGITLGSRQIRVNWASGSNANRPRGGQGDQPQNNRFNQDTSKIPIIYCCNLDPRVTNHMLNMVFSCYGSVVNINYFSERGYAFIEMHTVEQASNAISHSKNLIMYNKRIICRWSKENQKRNSSGNRNQNNNQNLGLNQPQENDPNYFYNQKTGYTGGNDVNQAYNSNSPYATRKLAPYRNDRQNNKNYYKKPANPSYDDNNDTPLNGDANTQLVNTIDANKPSLVLNEFATVNEHISL</sequence>
<feature type="compositionally biased region" description="Polar residues" evidence="3">
    <location>
        <begin position="332"/>
        <end position="363"/>
    </location>
</feature>
<dbReference type="InterPro" id="IPR035979">
    <property type="entry name" value="RBD_domain_sf"/>
</dbReference>
<dbReference type="Gene3D" id="3.30.70.330">
    <property type="match status" value="3"/>
</dbReference>
<reference evidence="5 6" key="1">
    <citation type="journal article" date="2018" name="MBio">
        <title>Comparative Genomics Reveals the Core Gene Toolbox for the Fungus-Insect Symbiosis.</title>
        <authorList>
            <person name="Wang Y."/>
            <person name="Stata M."/>
            <person name="Wang W."/>
            <person name="Stajich J.E."/>
            <person name="White M.M."/>
            <person name="Moncalvo J.M."/>
        </authorList>
    </citation>
    <scope>NUCLEOTIDE SEQUENCE [LARGE SCALE GENOMIC DNA]</scope>
    <source>
        <strain evidence="5 6">SWE-8-4</strain>
    </source>
</reference>
<keyword evidence="1 2" id="KW-0694">RNA-binding</keyword>
<dbReference type="STRING" id="133385.A0A2T9YEZ0"/>
<keyword evidence="6" id="KW-1185">Reference proteome</keyword>
<feature type="region of interest" description="Disordered" evidence="3">
    <location>
        <begin position="209"/>
        <end position="230"/>
    </location>
</feature>
<feature type="region of interest" description="Disordered" evidence="3">
    <location>
        <begin position="310"/>
        <end position="397"/>
    </location>
</feature>
<dbReference type="PANTHER" id="PTHR48025">
    <property type="entry name" value="OS02G0815200 PROTEIN"/>
    <property type="match status" value="1"/>
</dbReference>
<dbReference type="InterPro" id="IPR050502">
    <property type="entry name" value="Euk_RNA-bind_prot"/>
</dbReference>
<evidence type="ECO:0000256" key="2">
    <source>
        <dbReference type="PROSITE-ProRule" id="PRU00176"/>
    </source>
</evidence>
<evidence type="ECO:0000259" key="4">
    <source>
        <dbReference type="PROSITE" id="PS50102"/>
    </source>
</evidence>
<protein>
    <recommendedName>
        <fullName evidence="4">RRM domain-containing protein</fullName>
    </recommendedName>
</protein>
<evidence type="ECO:0000256" key="1">
    <source>
        <dbReference type="ARBA" id="ARBA00022884"/>
    </source>
</evidence>
<dbReference type="InterPro" id="IPR000504">
    <property type="entry name" value="RRM_dom"/>
</dbReference>
<gene>
    <name evidence="5" type="ORF">BB561_004654</name>
</gene>
<dbReference type="InterPro" id="IPR012677">
    <property type="entry name" value="Nucleotide-bd_a/b_plait_sf"/>
</dbReference>
<feature type="compositionally biased region" description="Low complexity" evidence="3">
    <location>
        <begin position="313"/>
        <end position="331"/>
    </location>
</feature>
<evidence type="ECO:0000313" key="6">
    <source>
        <dbReference type="Proteomes" id="UP000245383"/>
    </source>
</evidence>
<evidence type="ECO:0000313" key="5">
    <source>
        <dbReference type="EMBL" id="PVU90911.1"/>
    </source>
</evidence>
<dbReference type="CDD" id="cd00590">
    <property type="entry name" value="RRM_SF"/>
    <property type="match status" value="1"/>
</dbReference>
<evidence type="ECO:0000256" key="3">
    <source>
        <dbReference type="SAM" id="MobiDB-lite"/>
    </source>
</evidence>
<dbReference type="Proteomes" id="UP000245383">
    <property type="component" value="Unassembled WGS sequence"/>
</dbReference>
<dbReference type="SUPFAM" id="SSF54928">
    <property type="entry name" value="RNA-binding domain, RBD"/>
    <property type="match status" value="3"/>
</dbReference>
<comment type="caution">
    <text evidence="5">The sequence shown here is derived from an EMBL/GenBank/DDBJ whole genome shotgun (WGS) entry which is preliminary data.</text>
</comment>
<organism evidence="5 6">
    <name type="scientific">Smittium simulii</name>
    <dbReference type="NCBI Taxonomy" id="133385"/>
    <lineage>
        <taxon>Eukaryota</taxon>
        <taxon>Fungi</taxon>
        <taxon>Fungi incertae sedis</taxon>
        <taxon>Zoopagomycota</taxon>
        <taxon>Kickxellomycotina</taxon>
        <taxon>Harpellomycetes</taxon>
        <taxon>Harpellales</taxon>
        <taxon>Legeriomycetaceae</taxon>
        <taxon>Smittium</taxon>
    </lineage>
</organism>
<accession>A0A2T9YEZ0</accession>
<proteinExistence type="predicted"/>
<feature type="domain" description="RRM" evidence="4">
    <location>
        <begin position="132"/>
        <end position="210"/>
    </location>
</feature>
<dbReference type="AlphaFoldDB" id="A0A2T9YEZ0"/>